<feature type="transmembrane region" description="Helical" evidence="7">
    <location>
        <begin position="29"/>
        <end position="48"/>
    </location>
</feature>
<reference evidence="8" key="1">
    <citation type="submission" date="2022-04" db="EMBL/GenBank/DDBJ databases">
        <title>Halobacillus sp. isolated from saltern.</title>
        <authorList>
            <person name="Won M."/>
            <person name="Lee C.-M."/>
            <person name="Woen H.-Y."/>
            <person name="Kwon S.-W."/>
        </authorList>
    </citation>
    <scope>NUCLEOTIDE SEQUENCE</scope>
    <source>
        <strain evidence="8">SSHM10-5</strain>
    </source>
</reference>
<gene>
    <name evidence="8" type="ORF">MUO15_18860</name>
</gene>
<dbReference type="Proteomes" id="UP000830326">
    <property type="component" value="Chromosome"/>
</dbReference>
<evidence type="ECO:0000256" key="6">
    <source>
        <dbReference type="ARBA" id="ARBA00023136"/>
    </source>
</evidence>
<feature type="transmembrane region" description="Helical" evidence="7">
    <location>
        <begin position="54"/>
        <end position="76"/>
    </location>
</feature>
<dbReference type="InterPro" id="IPR007341">
    <property type="entry name" value="Transgly_assoc"/>
</dbReference>
<protein>
    <submittedName>
        <fullName evidence="8">GlsB/YeaQ/YmgE family stress response membrane protein</fullName>
    </submittedName>
</protein>
<keyword evidence="9" id="KW-1185">Reference proteome</keyword>
<dbReference type="PANTHER" id="PTHR33884">
    <property type="entry name" value="UPF0410 PROTEIN YMGE"/>
    <property type="match status" value="1"/>
</dbReference>
<comment type="similarity">
    <text evidence="2">Belongs to the UPF0410 family.</text>
</comment>
<evidence type="ECO:0000256" key="2">
    <source>
        <dbReference type="ARBA" id="ARBA00011006"/>
    </source>
</evidence>
<accession>A0ABY4HAC0</accession>
<keyword evidence="5 7" id="KW-1133">Transmembrane helix</keyword>
<dbReference type="RefSeq" id="WP_245031745.1">
    <property type="nucleotide sequence ID" value="NZ_CP095075.1"/>
</dbReference>
<evidence type="ECO:0000256" key="5">
    <source>
        <dbReference type="ARBA" id="ARBA00022989"/>
    </source>
</evidence>
<proteinExistence type="inferred from homology"/>
<dbReference type="EMBL" id="CP095075">
    <property type="protein sequence ID" value="UOR11612.1"/>
    <property type="molecule type" value="Genomic_DNA"/>
</dbReference>
<feature type="transmembrane region" description="Helical" evidence="7">
    <location>
        <begin position="6"/>
        <end position="22"/>
    </location>
</feature>
<evidence type="ECO:0000256" key="4">
    <source>
        <dbReference type="ARBA" id="ARBA00022692"/>
    </source>
</evidence>
<dbReference type="Pfam" id="PF04226">
    <property type="entry name" value="Transgly_assoc"/>
    <property type="match status" value="1"/>
</dbReference>
<evidence type="ECO:0000313" key="8">
    <source>
        <dbReference type="EMBL" id="UOR11612.1"/>
    </source>
</evidence>
<comment type="subcellular location">
    <subcellularLocation>
        <location evidence="1">Cell membrane</location>
        <topology evidence="1">Multi-pass membrane protein</topology>
    </subcellularLocation>
</comment>
<name>A0ABY4HAC0_9BACI</name>
<keyword evidence="4 7" id="KW-0812">Transmembrane</keyword>
<evidence type="ECO:0000313" key="9">
    <source>
        <dbReference type="Proteomes" id="UP000830326"/>
    </source>
</evidence>
<keyword evidence="3" id="KW-1003">Cell membrane</keyword>
<evidence type="ECO:0000256" key="7">
    <source>
        <dbReference type="SAM" id="Phobius"/>
    </source>
</evidence>
<keyword evidence="6 7" id="KW-0472">Membrane</keyword>
<evidence type="ECO:0000256" key="1">
    <source>
        <dbReference type="ARBA" id="ARBA00004651"/>
    </source>
</evidence>
<organism evidence="8 9">
    <name type="scientific">Halobacillus amylolyticus</name>
    <dbReference type="NCBI Taxonomy" id="2932259"/>
    <lineage>
        <taxon>Bacteria</taxon>
        <taxon>Bacillati</taxon>
        <taxon>Bacillota</taxon>
        <taxon>Bacilli</taxon>
        <taxon>Bacillales</taxon>
        <taxon>Bacillaceae</taxon>
        <taxon>Halobacillus</taxon>
    </lineage>
</organism>
<dbReference type="PANTHER" id="PTHR33884:SF3">
    <property type="entry name" value="UPF0410 PROTEIN YMGE"/>
    <property type="match status" value="1"/>
</dbReference>
<sequence length="82" mass="8380">MGLIVYLIVGGILGWSAKFIIGENMPGGIIGKIIAGIGGAWIGGELLGTFGPSVAGIAIIPALIGAIIFIFILSLIMRSTRK</sequence>
<evidence type="ECO:0000256" key="3">
    <source>
        <dbReference type="ARBA" id="ARBA00022475"/>
    </source>
</evidence>